<dbReference type="Pfam" id="PF08281">
    <property type="entry name" value="Sigma70_r4_2"/>
    <property type="match status" value="1"/>
</dbReference>
<dbReference type="Pfam" id="PF04542">
    <property type="entry name" value="Sigma70_r2"/>
    <property type="match status" value="1"/>
</dbReference>
<gene>
    <name evidence="8" type="ORF">YM304_07360</name>
</gene>
<evidence type="ECO:0000313" key="9">
    <source>
        <dbReference type="Proteomes" id="UP000011863"/>
    </source>
</evidence>
<evidence type="ECO:0000256" key="4">
    <source>
        <dbReference type="ARBA" id="ARBA00023125"/>
    </source>
</evidence>
<keyword evidence="9" id="KW-1185">Reference proteome</keyword>
<dbReference type="GO" id="GO:0016987">
    <property type="term" value="F:sigma factor activity"/>
    <property type="evidence" value="ECO:0007669"/>
    <property type="project" value="UniProtKB-KW"/>
</dbReference>
<keyword evidence="3" id="KW-0731">Sigma factor</keyword>
<evidence type="ECO:0000256" key="3">
    <source>
        <dbReference type="ARBA" id="ARBA00023082"/>
    </source>
</evidence>
<dbReference type="InterPro" id="IPR036388">
    <property type="entry name" value="WH-like_DNA-bd_sf"/>
</dbReference>
<reference evidence="8 9" key="1">
    <citation type="journal article" date="2013" name="Int. J. Syst. Evol. Microbiol.">
        <title>Ilumatobacter nonamiense sp. nov. and Ilumatobacter coccineum sp. nov., isolated from seashore sand.</title>
        <authorList>
            <person name="Matsumoto A."/>
            <person name="Kasai H."/>
            <person name="Matsuo Y."/>
            <person name="Shizuri Y."/>
            <person name="Ichikawa N."/>
            <person name="Fujita N."/>
            <person name="Omura S."/>
            <person name="Takahashi Y."/>
        </authorList>
    </citation>
    <scope>NUCLEOTIDE SEQUENCE [LARGE SCALE GENOMIC DNA]</scope>
    <source>
        <strain evidence="9">NBRC 103263 / KCTC 29153 / YM16-304</strain>
    </source>
</reference>
<dbReference type="Gene3D" id="1.10.1740.10">
    <property type="match status" value="1"/>
</dbReference>
<evidence type="ECO:0000313" key="8">
    <source>
        <dbReference type="EMBL" id="BAN01050.1"/>
    </source>
</evidence>
<dbReference type="InterPro" id="IPR013325">
    <property type="entry name" value="RNA_pol_sigma_r2"/>
</dbReference>
<organism evidence="8 9">
    <name type="scientific">Ilumatobacter coccineus (strain NBRC 103263 / KCTC 29153 / YM16-304)</name>
    <dbReference type="NCBI Taxonomy" id="1313172"/>
    <lineage>
        <taxon>Bacteria</taxon>
        <taxon>Bacillati</taxon>
        <taxon>Actinomycetota</taxon>
        <taxon>Acidimicrobiia</taxon>
        <taxon>Acidimicrobiales</taxon>
        <taxon>Ilumatobacteraceae</taxon>
        <taxon>Ilumatobacter</taxon>
    </lineage>
</organism>
<dbReference type="NCBIfam" id="TIGR02937">
    <property type="entry name" value="sigma70-ECF"/>
    <property type="match status" value="1"/>
</dbReference>
<evidence type="ECO:0000259" key="7">
    <source>
        <dbReference type="Pfam" id="PF08281"/>
    </source>
</evidence>
<evidence type="ECO:0000259" key="6">
    <source>
        <dbReference type="Pfam" id="PF04542"/>
    </source>
</evidence>
<dbReference type="GO" id="GO:0003677">
    <property type="term" value="F:DNA binding"/>
    <property type="evidence" value="ECO:0007669"/>
    <property type="project" value="UniProtKB-KW"/>
</dbReference>
<accession>A0A6C7E2K8</accession>
<evidence type="ECO:0000256" key="5">
    <source>
        <dbReference type="ARBA" id="ARBA00023163"/>
    </source>
</evidence>
<comment type="similarity">
    <text evidence="1">Belongs to the sigma-70 factor family. ECF subfamily.</text>
</comment>
<dbReference type="Proteomes" id="UP000011863">
    <property type="component" value="Chromosome"/>
</dbReference>
<dbReference type="PANTHER" id="PTHR43133">
    <property type="entry name" value="RNA POLYMERASE ECF-TYPE SIGMA FACTO"/>
    <property type="match status" value="1"/>
</dbReference>
<dbReference type="SUPFAM" id="SSF88946">
    <property type="entry name" value="Sigma2 domain of RNA polymerase sigma factors"/>
    <property type="match status" value="1"/>
</dbReference>
<evidence type="ECO:0000256" key="2">
    <source>
        <dbReference type="ARBA" id="ARBA00023015"/>
    </source>
</evidence>
<feature type="domain" description="RNA polymerase sigma-70 region 2" evidence="6">
    <location>
        <begin position="24"/>
        <end position="82"/>
    </location>
</feature>
<keyword evidence="2" id="KW-0805">Transcription regulation</keyword>
<dbReference type="InterPro" id="IPR014284">
    <property type="entry name" value="RNA_pol_sigma-70_dom"/>
</dbReference>
<proteinExistence type="inferred from homology"/>
<protein>
    <submittedName>
        <fullName evidence="8">Putative RNA polymerase ECF subfamily sigma factor</fullName>
    </submittedName>
</protein>
<dbReference type="EMBL" id="AP012057">
    <property type="protein sequence ID" value="BAN01050.1"/>
    <property type="molecule type" value="Genomic_DNA"/>
</dbReference>
<keyword evidence="4" id="KW-0238">DNA-binding</keyword>
<name>A0A6C7E2K8_ILUCY</name>
<dbReference type="SUPFAM" id="SSF88659">
    <property type="entry name" value="Sigma3 and sigma4 domains of RNA polymerase sigma factors"/>
    <property type="match status" value="1"/>
</dbReference>
<dbReference type="AlphaFoldDB" id="A0A6C7E2K8"/>
<evidence type="ECO:0000256" key="1">
    <source>
        <dbReference type="ARBA" id="ARBA00010641"/>
    </source>
</evidence>
<dbReference type="PANTHER" id="PTHR43133:SF50">
    <property type="entry name" value="ECF RNA POLYMERASE SIGMA FACTOR SIGM"/>
    <property type="match status" value="1"/>
</dbReference>
<dbReference type="KEGG" id="aym:YM304_07360"/>
<feature type="domain" description="RNA polymerase sigma factor 70 region 4 type 2" evidence="7">
    <location>
        <begin position="113"/>
        <end position="162"/>
    </location>
</feature>
<keyword evidence="5" id="KW-0804">Transcription</keyword>
<dbReference type="InterPro" id="IPR013324">
    <property type="entry name" value="RNA_pol_sigma_r3/r4-like"/>
</dbReference>
<dbReference type="InterPro" id="IPR039425">
    <property type="entry name" value="RNA_pol_sigma-70-like"/>
</dbReference>
<dbReference type="InterPro" id="IPR007627">
    <property type="entry name" value="RNA_pol_sigma70_r2"/>
</dbReference>
<dbReference type="InterPro" id="IPR013249">
    <property type="entry name" value="RNA_pol_sigma70_r4_t2"/>
</dbReference>
<sequence length="172" mass="19433">MDLGSGEPTDWPAMVEALYRTQFDAMCRAARRLVDTQHASEEVVQEAFVRFAMLTVRPRPGRELSYLRSIVLNEARSTLRRRVVARRYWYVSVDVAADDETADAAVRSDDARTLHRCLGDLPLRQRQVFTLRHLAGFSERETAIALSISPGSVKTHNSRAMSSIRERLASVA</sequence>
<dbReference type="Gene3D" id="1.10.10.10">
    <property type="entry name" value="Winged helix-like DNA-binding domain superfamily/Winged helix DNA-binding domain"/>
    <property type="match status" value="1"/>
</dbReference>
<dbReference type="GO" id="GO:0006352">
    <property type="term" value="P:DNA-templated transcription initiation"/>
    <property type="evidence" value="ECO:0007669"/>
    <property type="project" value="InterPro"/>
</dbReference>